<protein>
    <submittedName>
        <fullName evidence="13">Unannotated protein</fullName>
    </submittedName>
</protein>
<feature type="transmembrane region" description="Helical" evidence="10">
    <location>
        <begin position="175"/>
        <end position="201"/>
    </location>
</feature>
<dbReference type="InterPro" id="IPR027417">
    <property type="entry name" value="P-loop_NTPase"/>
</dbReference>
<evidence type="ECO:0000256" key="7">
    <source>
        <dbReference type="ARBA" id="ARBA00022840"/>
    </source>
</evidence>
<name>A0A6J5ZWV7_9ZZZZ</name>
<dbReference type="EMBL" id="CAESAL010000068">
    <property type="protein sequence ID" value="CAB4345337.1"/>
    <property type="molecule type" value="Genomic_DNA"/>
</dbReference>
<dbReference type="Pfam" id="PF00005">
    <property type="entry name" value="ABC_tran"/>
    <property type="match status" value="1"/>
</dbReference>
<dbReference type="GO" id="GO:0016887">
    <property type="term" value="F:ATP hydrolysis activity"/>
    <property type="evidence" value="ECO:0007669"/>
    <property type="project" value="InterPro"/>
</dbReference>
<feature type="domain" description="ABC transporter" evidence="11">
    <location>
        <begin position="272"/>
        <end position="506"/>
    </location>
</feature>
<evidence type="ECO:0000256" key="9">
    <source>
        <dbReference type="ARBA" id="ARBA00023136"/>
    </source>
</evidence>
<dbReference type="PANTHER" id="PTHR24221">
    <property type="entry name" value="ATP-BINDING CASSETTE SUB-FAMILY B"/>
    <property type="match status" value="1"/>
</dbReference>
<dbReference type="InterPro" id="IPR036640">
    <property type="entry name" value="ABC1_TM_sf"/>
</dbReference>
<evidence type="ECO:0000256" key="2">
    <source>
        <dbReference type="ARBA" id="ARBA00022448"/>
    </source>
</evidence>
<comment type="subcellular location">
    <subcellularLocation>
        <location evidence="1">Membrane</location>
        <topology evidence="1">Multi-pass membrane protein</topology>
    </subcellularLocation>
</comment>
<dbReference type="SUPFAM" id="SSF52540">
    <property type="entry name" value="P-loop containing nucleoside triphosphate hydrolases"/>
    <property type="match status" value="1"/>
</dbReference>
<feature type="transmembrane region" description="Helical" evidence="10">
    <location>
        <begin position="66"/>
        <end position="86"/>
    </location>
</feature>
<feature type="domain" description="ABC transmembrane type-1" evidence="12">
    <location>
        <begin position="1"/>
        <end position="238"/>
    </location>
</feature>
<evidence type="ECO:0000256" key="3">
    <source>
        <dbReference type="ARBA" id="ARBA00022475"/>
    </source>
</evidence>
<keyword evidence="4" id="KW-0997">Cell inner membrane</keyword>
<dbReference type="InterPro" id="IPR003439">
    <property type="entry name" value="ABC_transporter-like_ATP-bd"/>
</dbReference>
<feature type="transmembrane region" description="Helical" evidence="10">
    <location>
        <begin position="92"/>
        <end position="110"/>
    </location>
</feature>
<dbReference type="InterPro" id="IPR011527">
    <property type="entry name" value="ABC1_TM_dom"/>
</dbReference>
<evidence type="ECO:0000256" key="6">
    <source>
        <dbReference type="ARBA" id="ARBA00022741"/>
    </source>
</evidence>
<dbReference type="GO" id="GO:0005524">
    <property type="term" value="F:ATP binding"/>
    <property type="evidence" value="ECO:0007669"/>
    <property type="project" value="UniProtKB-KW"/>
</dbReference>
<dbReference type="InterPro" id="IPR039421">
    <property type="entry name" value="Type_1_exporter"/>
</dbReference>
<evidence type="ECO:0000259" key="11">
    <source>
        <dbReference type="PROSITE" id="PS50893"/>
    </source>
</evidence>
<keyword evidence="6" id="KW-0547">Nucleotide-binding</keyword>
<dbReference type="SUPFAM" id="SSF90123">
    <property type="entry name" value="ABC transporter transmembrane region"/>
    <property type="match status" value="1"/>
</dbReference>
<gene>
    <name evidence="13" type="ORF">UFOPK3331_01517</name>
</gene>
<dbReference type="GO" id="GO:0140359">
    <property type="term" value="F:ABC-type transporter activity"/>
    <property type="evidence" value="ECO:0007669"/>
    <property type="project" value="InterPro"/>
</dbReference>
<dbReference type="InterPro" id="IPR003593">
    <property type="entry name" value="AAA+_ATPase"/>
</dbReference>
<keyword evidence="3" id="KW-1003">Cell membrane</keyword>
<dbReference type="Pfam" id="PF00664">
    <property type="entry name" value="ABC_membrane"/>
    <property type="match status" value="1"/>
</dbReference>
<dbReference type="AlphaFoldDB" id="A0A6J5ZWV7"/>
<dbReference type="PANTHER" id="PTHR24221:SF654">
    <property type="entry name" value="ATP-BINDING CASSETTE SUB-FAMILY B MEMBER 6"/>
    <property type="match status" value="1"/>
</dbReference>
<evidence type="ECO:0000256" key="10">
    <source>
        <dbReference type="SAM" id="Phobius"/>
    </source>
</evidence>
<dbReference type="PROSITE" id="PS50893">
    <property type="entry name" value="ABC_TRANSPORTER_2"/>
    <property type="match status" value="1"/>
</dbReference>
<keyword evidence="8 10" id="KW-1133">Transmembrane helix</keyword>
<evidence type="ECO:0000313" key="13">
    <source>
        <dbReference type="EMBL" id="CAB4345337.1"/>
    </source>
</evidence>
<keyword evidence="2" id="KW-0813">Transport</keyword>
<keyword evidence="5 10" id="KW-0812">Transmembrane</keyword>
<dbReference type="SMART" id="SM00382">
    <property type="entry name" value="AAA"/>
    <property type="match status" value="1"/>
</dbReference>
<dbReference type="PROSITE" id="PS50929">
    <property type="entry name" value="ABC_TM1F"/>
    <property type="match status" value="1"/>
</dbReference>
<evidence type="ECO:0000256" key="4">
    <source>
        <dbReference type="ARBA" id="ARBA00022519"/>
    </source>
</evidence>
<accession>A0A6J5ZWV7</accession>
<evidence type="ECO:0000256" key="5">
    <source>
        <dbReference type="ARBA" id="ARBA00022692"/>
    </source>
</evidence>
<dbReference type="GO" id="GO:0034040">
    <property type="term" value="F:ATPase-coupled lipid transmembrane transporter activity"/>
    <property type="evidence" value="ECO:0007669"/>
    <property type="project" value="TreeGrafter"/>
</dbReference>
<reference evidence="13" key="1">
    <citation type="submission" date="2020-05" db="EMBL/GenBank/DDBJ databases">
        <authorList>
            <person name="Chiriac C."/>
            <person name="Salcher M."/>
            <person name="Ghai R."/>
            <person name="Kavagutti S V."/>
        </authorList>
    </citation>
    <scope>NUCLEOTIDE SEQUENCE</scope>
</reference>
<dbReference type="CDD" id="cd07346">
    <property type="entry name" value="ABC_6TM_exporters"/>
    <property type="match status" value="1"/>
</dbReference>
<keyword evidence="9 10" id="KW-0472">Membrane</keyword>
<dbReference type="Gene3D" id="3.40.50.300">
    <property type="entry name" value="P-loop containing nucleotide triphosphate hydrolases"/>
    <property type="match status" value="1"/>
</dbReference>
<dbReference type="Gene3D" id="1.20.1560.10">
    <property type="entry name" value="ABC transporter type 1, transmembrane domain"/>
    <property type="match status" value="1"/>
</dbReference>
<proteinExistence type="predicted"/>
<dbReference type="FunFam" id="3.40.50.300:FF:001001">
    <property type="entry name" value="Multidrug ABC transporter ATP-binding protein"/>
    <property type="match status" value="1"/>
</dbReference>
<evidence type="ECO:0000259" key="12">
    <source>
        <dbReference type="PROSITE" id="PS50929"/>
    </source>
</evidence>
<dbReference type="GO" id="GO:0016020">
    <property type="term" value="C:membrane"/>
    <property type="evidence" value="ECO:0007669"/>
    <property type="project" value="UniProtKB-SubCell"/>
</dbReference>
<evidence type="ECO:0000256" key="1">
    <source>
        <dbReference type="ARBA" id="ARBA00004141"/>
    </source>
</evidence>
<sequence length="516" mass="55962">MIVISVMLLARITYVRLVTTAEMMLRNLRVRTFSHIHRLPMADHESTRRGELTSRVTSDIETIARFVQYGAVAWIIDSVVVIGTLIVMSFYAWQMAVITIVAALPVLPLFRVMQRRQLKAYTIVRNRVGATLSEVSEAVQGAAPIRAYGLQRRSRARLDEAIQAQYKSEMSAARWFAFMFPLGDAFGGVALASVAMAGIWFGESWGLNAGSLVACLFLVQLILGPIAEIGEILDQTQTAIAGWSKVLDVLDTPIDLVEPEPGVSLPEGPLEVRVEHLGFTYQTGGPVLRDVNITIPAGTSVAIVGETGSGKTTFVKLLDRLADPVEGKIIIGGLALESVNRISRTERIRMVPQDGFMFDTTLGENIAMGRVGATLDDVRASITELGLETWVAGLPRGLDTEVGERGEGLSVGERQLVALARAQMADPGLLILDEATSAVDPRTERALTTALHHLAEGRTTISVAHRLSTAEQADLVLVFDAGVMVEHGSHDELVALGGRYAELYRSWLGNTGQRAV</sequence>
<evidence type="ECO:0000256" key="8">
    <source>
        <dbReference type="ARBA" id="ARBA00022989"/>
    </source>
</evidence>
<organism evidence="13">
    <name type="scientific">freshwater metagenome</name>
    <dbReference type="NCBI Taxonomy" id="449393"/>
    <lineage>
        <taxon>unclassified sequences</taxon>
        <taxon>metagenomes</taxon>
        <taxon>ecological metagenomes</taxon>
    </lineage>
</organism>
<keyword evidence="7" id="KW-0067">ATP-binding</keyword>